<protein>
    <submittedName>
        <fullName evidence="2">Uncharacterized protein</fullName>
    </submittedName>
</protein>
<keyword evidence="3" id="KW-1185">Reference proteome</keyword>
<gene>
    <name evidence="2" type="ORF">K491DRAFT_672679</name>
</gene>
<feature type="compositionally biased region" description="Low complexity" evidence="1">
    <location>
        <begin position="103"/>
        <end position="122"/>
    </location>
</feature>
<feature type="region of interest" description="Disordered" evidence="1">
    <location>
        <begin position="103"/>
        <end position="126"/>
    </location>
</feature>
<sequence>MSNPSSSSPPNSNSNPNTHTNPSPSRLQQKISQMRLTIAPIVHVESGQPPPHFPSTMLELFLLTEDQLDAMAHYYSQTGTPSAQTYMYPQTMDWNRPMLCNPSNTTTIPNTSSSSSSTSNTIQRRDRETIEDDLRLTDYERLKVKMRMFARFIGMRGAETPLWEYERQVDILRRRIERSVAEEENRMERKGYRGPPRMS</sequence>
<dbReference type="Proteomes" id="UP000799324">
    <property type="component" value="Unassembled WGS sequence"/>
</dbReference>
<name>A0A6A6TVD0_9PLEO</name>
<feature type="region of interest" description="Disordered" evidence="1">
    <location>
        <begin position="1"/>
        <end position="27"/>
    </location>
</feature>
<organism evidence="2 3">
    <name type="scientific">Lophiostoma macrostomum CBS 122681</name>
    <dbReference type="NCBI Taxonomy" id="1314788"/>
    <lineage>
        <taxon>Eukaryota</taxon>
        <taxon>Fungi</taxon>
        <taxon>Dikarya</taxon>
        <taxon>Ascomycota</taxon>
        <taxon>Pezizomycotina</taxon>
        <taxon>Dothideomycetes</taxon>
        <taxon>Pleosporomycetidae</taxon>
        <taxon>Pleosporales</taxon>
        <taxon>Lophiostomataceae</taxon>
        <taxon>Lophiostoma</taxon>
    </lineage>
</organism>
<reference evidence="2" key="1">
    <citation type="journal article" date="2020" name="Stud. Mycol.">
        <title>101 Dothideomycetes genomes: a test case for predicting lifestyles and emergence of pathogens.</title>
        <authorList>
            <person name="Haridas S."/>
            <person name="Albert R."/>
            <person name="Binder M."/>
            <person name="Bloem J."/>
            <person name="Labutti K."/>
            <person name="Salamov A."/>
            <person name="Andreopoulos B."/>
            <person name="Baker S."/>
            <person name="Barry K."/>
            <person name="Bills G."/>
            <person name="Bluhm B."/>
            <person name="Cannon C."/>
            <person name="Castanera R."/>
            <person name="Culley D."/>
            <person name="Daum C."/>
            <person name="Ezra D."/>
            <person name="Gonzalez J."/>
            <person name="Henrissat B."/>
            <person name="Kuo A."/>
            <person name="Liang C."/>
            <person name="Lipzen A."/>
            <person name="Lutzoni F."/>
            <person name="Magnuson J."/>
            <person name="Mondo S."/>
            <person name="Nolan M."/>
            <person name="Ohm R."/>
            <person name="Pangilinan J."/>
            <person name="Park H.-J."/>
            <person name="Ramirez L."/>
            <person name="Alfaro M."/>
            <person name="Sun H."/>
            <person name="Tritt A."/>
            <person name="Yoshinaga Y."/>
            <person name="Zwiers L.-H."/>
            <person name="Turgeon B."/>
            <person name="Goodwin S."/>
            <person name="Spatafora J."/>
            <person name="Crous P."/>
            <person name="Grigoriev I."/>
        </authorList>
    </citation>
    <scope>NUCLEOTIDE SEQUENCE</scope>
    <source>
        <strain evidence="2">CBS 122681</strain>
    </source>
</reference>
<dbReference type="EMBL" id="MU004288">
    <property type="protein sequence ID" value="KAF2662828.1"/>
    <property type="molecule type" value="Genomic_DNA"/>
</dbReference>
<evidence type="ECO:0000313" key="3">
    <source>
        <dbReference type="Proteomes" id="UP000799324"/>
    </source>
</evidence>
<evidence type="ECO:0000256" key="1">
    <source>
        <dbReference type="SAM" id="MobiDB-lite"/>
    </source>
</evidence>
<accession>A0A6A6TVD0</accession>
<feature type="compositionally biased region" description="Low complexity" evidence="1">
    <location>
        <begin position="1"/>
        <end position="25"/>
    </location>
</feature>
<proteinExistence type="predicted"/>
<dbReference type="AlphaFoldDB" id="A0A6A6TVD0"/>
<dbReference type="OrthoDB" id="4156665at2759"/>
<evidence type="ECO:0000313" key="2">
    <source>
        <dbReference type="EMBL" id="KAF2662828.1"/>
    </source>
</evidence>